<dbReference type="PROSITE" id="PS50966">
    <property type="entry name" value="ZF_SWIM"/>
    <property type="match status" value="1"/>
</dbReference>
<dbReference type="InterPro" id="IPR019786">
    <property type="entry name" value="Zinc_finger_PHD-type_CS"/>
</dbReference>
<feature type="region of interest" description="Disordered" evidence="5">
    <location>
        <begin position="463"/>
        <end position="544"/>
    </location>
</feature>
<dbReference type="GeneID" id="136819103"/>
<organism evidence="8 9">
    <name type="scientific">Clytia hemisphaerica</name>
    <dbReference type="NCBI Taxonomy" id="252671"/>
    <lineage>
        <taxon>Eukaryota</taxon>
        <taxon>Metazoa</taxon>
        <taxon>Cnidaria</taxon>
        <taxon>Hydrozoa</taxon>
        <taxon>Hydroidolina</taxon>
        <taxon>Leptothecata</taxon>
        <taxon>Obeliida</taxon>
        <taxon>Clytiidae</taxon>
        <taxon>Clytia</taxon>
    </lineage>
</organism>
<evidence type="ECO:0000259" key="6">
    <source>
        <dbReference type="PROSITE" id="PS50016"/>
    </source>
</evidence>
<evidence type="ECO:0000256" key="2">
    <source>
        <dbReference type="ARBA" id="ARBA00022771"/>
    </source>
</evidence>
<dbReference type="InterPro" id="IPR007527">
    <property type="entry name" value="Znf_SWIM"/>
</dbReference>
<proteinExistence type="predicted"/>
<dbReference type="OrthoDB" id="5987763at2759"/>
<dbReference type="Gene3D" id="3.30.40.10">
    <property type="entry name" value="Zinc/RING finger domain, C3HC4 (zinc finger)"/>
    <property type="match status" value="1"/>
</dbReference>
<dbReference type="Proteomes" id="UP000594262">
    <property type="component" value="Unplaced"/>
</dbReference>
<dbReference type="PANTHER" id="PTHR33977">
    <property type="entry name" value="ZINC ION BINDING PROTEIN"/>
    <property type="match status" value="1"/>
</dbReference>
<feature type="compositionally biased region" description="Basic residues" evidence="5">
    <location>
        <begin position="463"/>
        <end position="474"/>
    </location>
</feature>
<keyword evidence="1" id="KW-0479">Metal-binding</keyword>
<dbReference type="EnsemblMetazoa" id="CLYHEMT009618.1">
    <property type="protein sequence ID" value="CLYHEMP009618.1"/>
    <property type="gene ID" value="CLYHEMG009618"/>
</dbReference>
<dbReference type="SUPFAM" id="SSF57903">
    <property type="entry name" value="FYVE/PHD zinc finger"/>
    <property type="match status" value="1"/>
</dbReference>
<dbReference type="Pfam" id="PF21056">
    <property type="entry name" value="ZSWIM1-3_RNaseH-like"/>
    <property type="match status" value="1"/>
</dbReference>
<dbReference type="InterPro" id="IPR019787">
    <property type="entry name" value="Znf_PHD-finger"/>
</dbReference>
<evidence type="ECO:0000256" key="3">
    <source>
        <dbReference type="ARBA" id="ARBA00022833"/>
    </source>
</evidence>
<keyword evidence="3" id="KW-0862">Zinc</keyword>
<evidence type="ECO:0000313" key="9">
    <source>
        <dbReference type="Proteomes" id="UP000594262"/>
    </source>
</evidence>
<protein>
    <submittedName>
        <fullName evidence="8">Uncharacterized protein</fullName>
    </submittedName>
</protein>
<feature type="domain" description="PHD-type" evidence="6">
    <location>
        <begin position="604"/>
        <end position="651"/>
    </location>
</feature>
<evidence type="ECO:0000256" key="5">
    <source>
        <dbReference type="SAM" id="MobiDB-lite"/>
    </source>
</evidence>
<feature type="domain" description="SWIM-type" evidence="7">
    <location>
        <begin position="290"/>
        <end position="344"/>
    </location>
</feature>
<evidence type="ECO:0000256" key="4">
    <source>
        <dbReference type="PROSITE-ProRule" id="PRU00325"/>
    </source>
</evidence>
<dbReference type="SMART" id="SM00249">
    <property type="entry name" value="PHD"/>
    <property type="match status" value="1"/>
</dbReference>
<feature type="compositionally biased region" description="Polar residues" evidence="5">
    <location>
        <begin position="485"/>
        <end position="495"/>
    </location>
</feature>
<evidence type="ECO:0000259" key="7">
    <source>
        <dbReference type="PROSITE" id="PS50966"/>
    </source>
</evidence>
<name>A0A7M5UEL7_9CNID</name>
<dbReference type="InterPro" id="IPR048324">
    <property type="entry name" value="ZSWIM1-3_RNaseH-like"/>
</dbReference>
<evidence type="ECO:0000256" key="1">
    <source>
        <dbReference type="ARBA" id="ARBA00022723"/>
    </source>
</evidence>
<keyword evidence="2 4" id="KW-0863">Zinc-finger</keyword>
<dbReference type="GO" id="GO:0008270">
    <property type="term" value="F:zinc ion binding"/>
    <property type="evidence" value="ECO:0007669"/>
    <property type="project" value="UniProtKB-KW"/>
</dbReference>
<dbReference type="PROSITE" id="PS50016">
    <property type="entry name" value="ZF_PHD_2"/>
    <property type="match status" value="1"/>
</dbReference>
<accession>A0A7M5UEL7</accession>
<dbReference type="PROSITE" id="PS01359">
    <property type="entry name" value="ZF_PHD_1"/>
    <property type="match status" value="1"/>
</dbReference>
<sequence length="665" mass="78127">MIVIQTDHQKYLANEFSKNGVCCDSTHKTNGYDFSLNTLLVVDEFGEGQPIAWCLTNHETYEFISFFFEHVKRNNGNMTPAWFMSDLASQYHEAFENVFQITVRWLWCTWHVDRAWKAALIVVKDLELQAELYKMFRTILEETNEDEFLRLEGVMATKLESLKSRHDTKDLANYFESSWRRKRRNWGYAYRLGDGINTNMFVEAFHRVFKYQYLNGKQNKRLDKAVFNLVKYSRNSVFHRLIKLTKGKNTYRSDVIYDRHKRSLTMATEVNQINDNKWSIVSENHKTKRYEIKLVQKDKCREATCRLMCTDCQFCIHQYTCTCIDSLMNSLSCKHVHYLHQLVNLNSAVEENLTDEQNIVQSPLQRYVKIKNDINTIIQSLPNDENIDNVAKIKRNIEQVIGQLTLEYTNAGNAGNLKTLLKDLNSARYTFASLEKNKLQPYIAPNKTHWNKNIEKQPRFFSTKKKRKRNRCKLAKPTAAEKKSLFSQSINLQNEGQKEPDETPMVDISSNQNEGQGEHNAKPLMINSSDQHPDGDSTNTIQRTPICDPNKVNHLLNIRPFGLRPKIQEIPDEIINYNIEHLESRLDKENWEKLKTKVQSMHDFWRCYHCKCAWFANMVECEECGKWFHWQCVFISNEAPENWICQQCAGGSKKKKRTSAHQERK</sequence>
<feature type="compositionally biased region" description="Polar residues" evidence="5">
    <location>
        <begin position="526"/>
        <end position="543"/>
    </location>
</feature>
<dbReference type="AlphaFoldDB" id="A0A7M5UEL7"/>
<dbReference type="EnsemblMetazoa" id="CLYHEMT009618.2">
    <property type="protein sequence ID" value="CLYHEMP009618.2"/>
    <property type="gene ID" value="CLYHEMG009618"/>
</dbReference>
<dbReference type="InterPro" id="IPR001965">
    <property type="entry name" value="Znf_PHD"/>
</dbReference>
<dbReference type="RefSeq" id="XP_066931376.1">
    <property type="nucleotide sequence ID" value="XM_067075275.1"/>
</dbReference>
<dbReference type="PANTHER" id="PTHR33977:SF1">
    <property type="entry name" value="ZINC ION BINDING PROTEIN"/>
    <property type="match status" value="1"/>
</dbReference>
<dbReference type="InterPro" id="IPR013083">
    <property type="entry name" value="Znf_RING/FYVE/PHD"/>
</dbReference>
<dbReference type="EnsemblMetazoa" id="CLYHEMT009618.4">
    <property type="protein sequence ID" value="CLYHEMP009618.4"/>
    <property type="gene ID" value="CLYHEMG009618"/>
</dbReference>
<dbReference type="InterPro" id="IPR011011">
    <property type="entry name" value="Znf_FYVE_PHD"/>
</dbReference>
<keyword evidence="9" id="KW-1185">Reference proteome</keyword>
<evidence type="ECO:0000313" key="8">
    <source>
        <dbReference type="EnsemblMetazoa" id="CLYHEMP009618.1"/>
    </source>
</evidence>
<reference evidence="8" key="1">
    <citation type="submission" date="2021-01" db="UniProtKB">
        <authorList>
            <consortium name="EnsemblMetazoa"/>
        </authorList>
    </citation>
    <scope>IDENTIFICATION</scope>
</reference>